<dbReference type="AlphaFoldDB" id="A0A165GBM3"/>
<sequence length="300" mass="33232">MSSFTYSAPRRSGGRRRALTVASAPGAPYAISPARRVARILLASGEIQGFLRRIESSAKDSGIILGWSHEANALRQWQWPTHDRSPRLGSYVAASGLRVFMAERDISPPLCLHGRSGFLTREECESKLVAETVRGKRCYKFVCKHNLDEEDCFYEAPLDTSPAMALHRRVFNPSFSFEAPPEYLYTYADYLEDDEDNEGAHPTVPPGLATFAQETPTMPIQAMNTAGLIETRALVALNSASGLHIDFLPSLHRLLQHCKYCDIVALPAAMRDHIRTGTCRRFVFEAEDDYPCASGSSSSA</sequence>
<accession>A0A165GBM3</accession>
<dbReference type="EMBL" id="KV426053">
    <property type="protein sequence ID" value="KZV90271.1"/>
    <property type="molecule type" value="Genomic_DNA"/>
</dbReference>
<dbReference type="Proteomes" id="UP000077266">
    <property type="component" value="Unassembled WGS sequence"/>
</dbReference>
<keyword evidence="2" id="KW-1185">Reference proteome</keyword>
<gene>
    <name evidence="1" type="ORF">EXIGLDRAFT_771025</name>
</gene>
<reference evidence="1 2" key="1">
    <citation type="journal article" date="2016" name="Mol. Biol. Evol.">
        <title>Comparative Genomics of Early-Diverging Mushroom-Forming Fungi Provides Insights into the Origins of Lignocellulose Decay Capabilities.</title>
        <authorList>
            <person name="Nagy L.G."/>
            <person name="Riley R."/>
            <person name="Tritt A."/>
            <person name="Adam C."/>
            <person name="Daum C."/>
            <person name="Floudas D."/>
            <person name="Sun H."/>
            <person name="Yadav J.S."/>
            <person name="Pangilinan J."/>
            <person name="Larsson K.H."/>
            <person name="Matsuura K."/>
            <person name="Barry K."/>
            <person name="Labutti K."/>
            <person name="Kuo R."/>
            <person name="Ohm R.A."/>
            <person name="Bhattacharya S.S."/>
            <person name="Shirouzu T."/>
            <person name="Yoshinaga Y."/>
            <person name="Martin F.M."/>
            <person name="Grigoriev I.V."/>
            <person name="Hibbett D.S."/>
        </authorList>
    </citation>
    <scope>NUCLEOTIDE SEQUENCE [LARGE SCALE GENOMIC DNA]</scope>
    <source>
        <strain evidence="1 2">HHB12029</strain>
    </source>
</reference>
<name>A0A165GBM3_EXIGL</name>
<evidence type="ECO:0000313" key="1">
    <source>
        <dbReference type="EMBL" id="KZV90271.1"/>
    </source>
</evidence>
<protein>
    <submittedName>
        <fullName evidence="1">Uncharacterized protein</fullName>
    </submittedName>
</protein>
<proteinExistence type="predicted"/>
<dbReference type="InParanoid" id="A0A165GBM3"/>
<evidence type="ECO:0000313" key="2">
    <source>
        <dbReference type="Proteomes" id="UP000077266"/>
    </source>
</evidence>
<organism evidence="1 2">
    <name type="scientific">Exidia glandulosa HHB12029</name>
    <dbReference type="NCBI Taxonomy" id="1314781"/>
    <lineage>
        <taxon>Eukaryota</taxon>
        <taxon>Fungi</taxon>
        <taxon>Dikarya</taxon>
        <taxon>Basidiomycota</taxon>
        <taxon>Agaricomycotina</taxon>
        <taxon>Agaricomycetes</taxon>
        <taxon>Auriculariales</taxon>
        <taxon>Exidiaceae</taxon>
        <taxon>Exidia</taxon>
    </lineage>
</organism>